<evidence type="ECO:0000256" key="4">
    <source>
        <dbReference type="PIRSR" id="PIRSR000858-1"/>
    </source>
</evidence>
<evidence type="ECO:0000256" key="5">
    <source>
        <dbReference type="SAM" id="MobiDB-lite"/>
    </source>
</evidence>
<evidence type="ECO:0000256" key="3">
    <source>
        <dbReference type="PIRNR" id="PIRNR000858"/>
    </source>
</evidence>
<keyword evidence="3" id="KW-0496">Mitochondrion</keyword>
<dbReference type="InterPro" id="IPR014388">
    <property type="entry name" value="3-oxoacid_CoA-transferase"/>
</dbReference>
<dbReference type="SUPFAM" id="SSF100950">
    <property type="entry name" value="NagB/RpiA/CoA transferase-like"/>
    <property type="match status" value="2"/>
</dbReference>
<comment type="function">
    <text evidence="3">Key enzyme for ketone body catabolism. Transfers the CoA moiety from succinate to acetoacetate. Formation of the enzyme-CoA intermediate proceeds via an unstable anhydride species formed between the carboxylate groups of the enzyme and substrate.</text>
</comment>
<accession>A0AAV0AX50</accession>
<evidence type="ECO:0000256" key="1">
    <source>
        <dbReference type="ARBA" id="ARBA00007154"/>
    </source>
</evidence>
<dbReference type="Gene3D" id="3.40.1080.10">
    <property type="entry name" value="Glutaconate Coenzyme A-transferase"/>
    <property type="match status" value="2"/>
</dbReference>
<sequence>MMISSIRLINKPERNRFNELWKLKSLNRSISKLSRLMIPVVQFEVSKSDRRLTTLLKPVYHQSNSLQPIRYSSYSSRPSFESKKLYVSADEAIRDLSSNSVLLSGGFGLCGTPDTLIQALSKRPDVKNLTVVSNNAGLDSLGLGILIKSGQISKMISSYIGANKHFEKLYLDGKISLELAPQGTLAERCRAGAAGIPAFYTPTGYGTPVETGSIPIRYNSDDPSKVDIPGNPREVREFEGRNYLLERSIKADYAFIHVWKADRFGNCIFRYSAQNFSGVMARNARMTIVEAEEIVEIGQLDPNEIHLPGVFVNRIVPATSEKRIEKIVLRSEPSSDSTANSDRSSSSDSAQKDPKLLAKKKRELIVRRAAMELRDGMHVNLGIGMPMLAPDFLEQGTTIHMQSENGILRMGPYPTPEQVDGDIVNAGKETTTLLPGASTFDSSESFAMIRGGHIDVSILGAMQVSKTGDLANFMIPGKSVKGMGGAMDLVSNPESTKVIIVMEHCDKYGASKLVDQCSLPLTGVRCVSQVITELAVFDIDRSVGKMRLSELQPGISLDEVKQKTDAEFEISSSLKQI</sequence>
<dbReference type="GO" id="GO:0046952">
    <property type="term" value="P:ketone body catabolic process"/>
    <property type="evidence" value="ECO:0007669"/>
    <property type="project" value="InterPro"/>
</dbReference>
<feature type="compositionally biased region" description="Low complexity" evidence="5">
    <location>
        <begin position="334"/>
        <end position="349"/>
    </location>
</feature>
<comment type="catalytic activity">
    <reaction evidence="3">
        <text>a 3-oxo acid + succinyl-CoA = a 3-oxoacyl-CoA + succinate</text>
        <dbReference type="Rhea" id="RHEA:24564"/>
        <dbReference type="ChEBI" id="CHEBI:30031"/>
        <dbReference type="ChEBI" id="CHEBI:35973"/>
        <dbReference type="ChEBI" id="CHEBI:57292"/>
        <dbReference type="ChEBI" id="CHEBI:90726"/>
        <dbReference type="EC" id="2.8.3.5"/>
    </reaction>
</comment>
<dbReference type="Proteomes" id="UP001153365">
    <property type="component" value="Unassembled WGS sequence"/>
</dbReference>
<evidence type="ECO:0000313" key="6">
    <source>
        <dbReference type="EMBL" id="CAH7674844.1"/>
    </source>
</evidence>
<dbReference type="EC" id="2.8.3.5" evidence="3"/>
<dbReference type="GO" id="GO:0008260">
    <property type="term" value="F:succinyl-CoA:3-oxo-acid CoA-transferase activity"/>
    <property type="evidence" value="ECO:0007669"/>
    <property type="project" value="UniProtKB-EC"/>
</dbReference>
<feature type="active site" description="5-glutamyl coenzyme A thioester intermediate" evidence="4">
    <location>
        <position position="404"/>
    </location>
</feature>
<protein>
    <recommendedName>
        <fullName evidence="3">Succinyl-CoA:3-ketoacid-coenzyme A transferase</fullName>
        <ecNumber evidence="3">2.8.3.5</ecNumber>
    </recommendedName>
</protein>
<dbReference type="InterPro" id="IPR004165">
    <property type="entry name" value="CoA_trans_fam_I"/>
</dbReference>
<dbReference type="NCBIfam" id="TIGR02428">
    <property type="entry name" value="pcaJ_scoB_fam"/>
    <property type="match status" value="1"/>
</dbReference>
<dbReference type="PANTHER" id="PTHR13707">
    <property type="entry name" value="KETOACID-COENZYME A TRANSFERASE"/>
    <property type="match status" value="1"/>
</dbReference>
<dbReference type="PIRSF" id="PIRSF000858">
    <property type="entry name" value="SCOT-t"/>
    <property type="match status" value="1"/>
</dbReference>
<dbReference type="InterPro" id="IPR037171">
    <property type="entry name" value="NagB/RpiA_transferase-like"/>
</dbReference>
<dbReference type="EMBL" id="CALTRL010002143">
    <property type="protein sequence ID" value="CAH7674844.1"/>
    <property type="molecule type" value="Genomic_DNA"/>
</dbReference>
<dbReference type="PANTHER" id="PTHR13707:SF60">
    <property type="entry name" value="ACETATE COA-TRANSFERASE SUBUNIT ALPHA"/>
    <property type="match status" value="1"/>
</dbReference>
<comment type="similarity">
    <text evidence="1 3">Belongs to the 3-oxoacid CoA-transferase family.</text>
</comment>
<feature type="region of interest" description="Disordered" evidence="5">
    <location>
        <begin position="328"/>
        <end position="354"/>
    </location>
</feature>
<keyword evidence="7" id="KW-1185">Reference proteome</keyword>
<dbReference type="AlphaFoldDB" id="A0AAV0AX50"/>
<dbReference type="SMART" id="SM00882">
    <property type="entry name" value="CoA_trans"/>
    <property type="match status" value="2"/>
</dbReference>
<name>A0AAV0AX50_PHAPC</name>
<organism evidence="6 7">
    <name type="scientific">Phakopsora pachyrhizi</name>
    <name type="common">Asian soybean rust disease fungus</name>
    <dbReference type="NCBI Taxonomy" id="170000"/>
    <lineage>
        <taxon>Eukaryota</taxon>
        <taxon>Fungi</taxon>
        <taxon>Dikarya</taxon>
        <taxon>Basidiomycota</taxon>
        <taxon>Pucciniomycotina</taxon>
        <taxon>Pucciniomycetes</taxon>
        <taxon>Pucciniales</taxon>
        <taxon>Phakopsoraceae</taxon>
        <taxon>Phakopsora</taxon>
    </lineage>
</organism>
<reference evidence="6" key="1">
    <citation type="submission" date="2022-06" db="EMBL/GenBank/DDBJ databases">
        <authorList>
            <consortium name="SYNGENTA / RWTH Aachen University"/>
        </authorList>
    </citation>
    <scope>NUCLEOTIDE SEQUENCE</scope>
</reference>
<comment type="caution">
    <text evidence="6">The sequence shown here is derived from an EMBL/GenBank/DDBJ whole genome shotgun (WGS) entry which is preliminary data.</text>
</comment>
<evidence type="ECO:0000256" key="2">
    <source>
        <dbReference type="ARBA" id="ARBA00022679"/>
    </source>
</evidence>
<dbReference type="Pfam" id="PF01144">
    <property type="entry name" value="CoA_trans"/>
    <property type="match status" value="2"/>
</dbReference>
<gene>
    <name evidence="6" type="ORF">PPACK8108_LOCUS9774</name>
</gene>
<evidence type="ECO:0000313" key="7">
    <source>
        <dbReference type="Proteomes" id="UP001153365"/>
    </source>
</evidence>
<keyword evidence="2 3" id="KW-0808">Transferase</keyword>
<comment type="pathway">
    <text evidence="3">Ketone metabolism; succinyl-CoA degradation; acetoacetyl-CoA from succinyl-CoA: step 1/1.</text>
</comment>
<dbReference type="InterPro" id="IPR012791">
    <property type="entry name" value="3-oxoacid_CoA-transf_B"/>
</dbReference>
<proteinExistence type="inferred from homology"/>